<dbReference type="GO" id="GO:0032454">
    <property type="term" value="F:histone H3K9 demethylase activity"/>
    <property type="evidence" value="ECO:0007669"/>
    <property type="project" value="TreeGrafter"/>
</dbReference>
<proteinExistence type="predicted"/>
<dbReference type="GO" id="GO:0005634">
    <property type="term" value="C:nucleus"/>
    <property type="evidence" value="ECO:0007669"/>
    <property type="project" value="TreeGrafter"/>
</dbReference>
<keyword evidence="3" id="KW-1185">Reference proteome</keyword>
<dbReference type="Pfam" id="PF02373">
    <property type="entry name" value="JmjC"/>
    <property type="match status" value="1"/>
</dbReference>
<dbReference type="PROSITE" id="PS51184">
    <property type="entry name" value="JMJC"/>
    <property type="match status" value="1"/>
</dbReference>
<dbReference type="GO" id="GO:0051864">
    <property type="term" value="F:histone H3K36 demethylase activity"/>
    <property type="evidence" value="ECO:0007669"/>
    <property type="project" value="TreeGrafter"/>
</dbReference>
<evidence type="ECO:0000313" key="2">
    <source>
        <dbReference type="EMBL" id="GFH13931.1"/>
    </source>
</evidence>
<organism evidence="2 3">
    <name type="scientific">Haematococcus lacustris</name>
    <name type="common">Green alga</name>
    <name type="synonym">Haematococcus pluvialis</name>
    <dbReference type="NCBI Taxonomy" id="44745"/>
    <lineage>
        <taxon>Eukaryota</taxon>
        <taxon>Viridiplantae</taxon>
        <taxon>Chlorophyta</taxon>
        <taxon>core chlorophytes</taxon>
        <taxon>Chlorophyceae</taxon>
        <taxon>CS clade</taxon>
        <taxon>Chlamydomonadales</taxon>
        <taxon>Haematococcaceae</taxon>
        <taxon>Haematococcus</taxon>
    </lineage>
</organism>
<dbReference type="GO" id="GO:0000785">
    <property type="term" value="C:chromatin"/>
    <property type="evidence" value="ECO:0007669"/>
    <property type="project" value="TreeGrafter"/>
</dbReference>
<evidence type="ECO:0000259" key="1">
    <source>
        <dbReference type="PROSITE" id="PS51184"/>
    </source>
</evidence>
<dbReference type="EMBL" id="BLLF01000668">
    <property type="protein sequence ID" value="GFH13931.1"/>
    <property type="molecule type" value="Genomic_DNA"/>
</dbReference>
<dbReference type="Proteomes" id="UP000485058">
    <property type="component" value="Unassembled WGS sequence"/>
</dbReference>
<sequence>MSAWERFEQLVHSLVPHLAASCPQYLRHKDVVISPTLLDTHKLPYLKLVQHPGEFVVTFPGAYHAGFDYGFNCTESTNFATKRWVPLGARAQSCQCEGNGVKIDMRLFRHLAPRSELPTELFDSNSQEGSW</sequence>
<reference evidence="2 3" key="1">
    <citation type="submission" date="2020-02" db="EMBL/GenBank/DDBJ databases">
        <title>Draft genome sequence of Haematococcus lacustris strain NIES-144.</title>
        <authorList>
            <person name="Morimoto D."/>
            <person name="Nakagawa S."/>
            <person name="Yoshida T."/>
            <person name="Sawayama S."/>
        </authorList>
    </citation>
    <scope>NUCLEOTIDE SEQUENCE [LARGE SCALE GENOMIC DNA]</scope>
    <source>
        <strain evidence="2 3">NIES-144</strain>
    </source>
</reference>
<gene>
    <name evidence="2" type="ORF">HaLaN_09898</name>
</gene>
<evidence type="ECO:0000313" key="3">
    <source>
        <dbReference type="Proteomes" id="UP000485058"/>
    </source>
</evidence>
<dbReference type="PANTHER" id="PTHR10694">
    <property type="entry name" value="LYSINE-SPECIFIC DEMETHYLASE"/>
    <property type="match status" value="1"/>
</dbReference>
<name>A0A699YWH9_HAELA</name>
<dbReference type="SUPFAM" id="SSF51197">
    <property type="entry name" value="Clavaminate synthase-like"/>
    <property type="match status" value="1"/>
</dbReference>
<dbReference type="GO" id="GO:0010468">
    <property type="term" value="P:regulation of gene expression"/>
    <property type="evidence" value="ECO:0007669"/>
    <property type="project" value="TreeGrafter"/>
</dbReference>
<feature type="non-terminal residue" evidence="2">
    <location>
        <position position="1"/>
    </location>
</feature>
<dbReference type="Gene3D" id="2.60.120.650">
    <property type="entry name" value="Cupin"/>
    <property type="match status" value="1"/>
</dbReference>
<feature type="domain" description="JmjC" evidence="1">
    <location>
        <begin position="1"/>
        <end position="96"/>
    </location>
</feature>
<dbReference type="InterPro" id="IPR003347">
    <property type="entry name" value="JmjC_dom"/>
</dbReference>
<accession>A0A699YWH9</accession>
<comment type="caution">
    <text evidence="2">The sequence shown here is derived from an EMBL/GenBank/DDBJ whole genome shotgun (WGS) entry which is preliminary data.</text>
</comment>
<protein>
    <recommendedName>
        <fullName evidence="1">JmjC domain-containing protein</fullName>
    </recommendedName>
</protein>
<dbReference type="PANTHER" id="PTHR10694:SF7">
    <property type="entry name" value="[HISTONE H3]-TRIMETHYL-L-LYSINE(9) DEMETHYLASE"/>
    <property type="match status" value="1"/>
</dbReference>
<dbReference type="PROSITE" id="PS51257">
    <property type="entry name" value="PROKAR_LIPOPROTEIN"/>
    <property type="match status" value="1"/>
</dbReference>
<dbReference type="AlphaFoldDB" id="A0A699YWH9"/>